<dbReference type="InterPro" id="IPR004875">
    <property type="entry name" value="DDE_SF_endonuclease_dom"/>
</dbReference>
<dbReference type="InterPro" id="IPR050863">
    <property type="entry name" value="CenT-Element_Derived"/>
</dbReference>
<dbReference type="EMBL" id="ML179054">
    <property type="protein sequence ID" value="THV04621.1"/>
    <property type="molecule type" value="Genomic_DNA"/>
</dbReference>
<organism evidence="2 3">
    <name type="scientific">Dendrothele bispora (strain CBS 962.96)</name>
    <dbReference type="NCBI Taxonomy" id="1314807"/>
    <lineage>
        <taxon>Eukaryota</taxon>
        <taxon>Fungi</taxon>
        <taxon>Dikarya</taxon>
        <taxon>Basidiomycota</taxon>
        <taxon>Agaricomycotina</taxon>
        <taxon>Agaricomycetes</taxon>
        <taxon>Agaricomycetidae</taxon>
        <taxon>Agaricales</taxon>
        <taxon>Agaricales incertae sedis</taxon>
        <taxon>Dendrothele</taxon>
    </lineage>
</organism>
<dbReference type="Proteomes" id="UP000297245">
    <property type="component" value="Unassembled WGS sequence"/>
</dbReference>
<evidence type="ECO:0000313" key="2">
    <source>
        <dbReference type="EMBL" id="THV04621.1"/>
    </source>
</evidence>
<dbReference type="AlphaFoldDB" id="A0A4S8MPC3"/>
<sequence length="316" mass="36357">MTHACVVTNSNVDTALFCWVKYFNLEKGEVASGLMLQAKRTYFENQFNVPENERLQGPGWSGSVDPAVARAEQERCAAINADYAPEDILNDDETGCFWKATPDRGLTIVAMHGKKQDRTCITLHFVVNSTGMEAFPIMFIGRYNKPRCFGKIGPNERVFYYRFNKTAWQTSELYEEHIKKLDLYFERQGRKVILWSDNFSGHDITYKPKNIRLERFEPNLTSFVQPLDQGIIRAFKAHFQRLFCLRAVERDEAGERNVYEINLLEVMHMVQKAWGEVTQQTIVNCWRKSGIALVVPVTRSMSTKALPQLQGHDLVA</sequence>
<proteinExistence type="predicted"/>
<evidence type="ECO:0000259" key="1">
    <source>
        <dbReference type="Pfam" id="PF03184"/>
    </source>
</evidence>
<evidence type="ECO:0000313" key="3">
    <source>
        <dbReference type="Proteomes" id="UP000297245"/>
    </source>
</evidence>
<dbReference type="GO" id="GO:0003677">
    <property type="term" value="F:DNA binding"/>
    <property type="evidence" value="ECO:0007669"/>
    <property type="project" value="TreeGrafter"/>
</dbReference>
<gene>
    <name evidence="2" type="ORF">K435DRAFT_816908</name>
</gene>
<dbReference type="Pfam" id="PF03184">
    <property type="entry name" value="DDE_1"/>
    <property type="match status" value="1"/>
</dbReference>
<protein>
    <submittedName>
        <fullName evidence="2">DDE-domain-containing protein</fullName>
    </submittedName>
</protein>
<feature type="domain" description="DDE-1" evidence="1">
    <location>
        <begin position="121"/>
        <end position="286"/>
    </location>
</feature>
<accession>A0A4S8MPC3</accession>
<reference evidence="2 3" key="1">
    <citation type="journal article" date="2019" name="Nat. Ecol. Evol.">
        <title>Megaphylogeny resolves global patterns of mushroom evolution.</title>
        <authorList>
            <person name="Varga T."/>
            <person name="Krizsan K."/>
            <person name="Foldi C."/>
            <person name="Dima B."/>
            <person name="Sanchez-Garcia M."/>
            <person name="Sanchez-Ramirez S."/>
            <person name="Szollosi G.J."/>
            <person name="Szarkandi J.G."/>
            <person name="Papp V."/>
            <person name="Albert L."/>
            <person name="Andreopoulos W."/>
            <person name="Angelini C."/>
            <person name="Antonin V."/>
            <person name="Barry K.W."/>
            <person name="Bougher N.L."/>
            <person name="Buchanan P."/>
            <person name="Buyck B."/>
            <person name="Bense V."/>
            <person name="Catcheside P."/>
            <person name="Chovatia M."/>
            <person name="Cooper J."/>
            <person name="Damon W."/>
            <person name="Desjardin D."/>
            <person name="Finy P."/>
            <person name="Geml J."/>
            <person name="Haridas S."/>
            <person name="Hughes K."/>
            <person name="Justo A."/>
            <person name="Karasinski D."/>
            <person name="Kautmanova I."/>
            <person name="Kiss B."/>
            <person name="Kocsube S."/>
            <person name="Kotiranta H."/>
            <person name="LaButti K.M."/>
            <person name="Lechner B.E."/>
            <person name="Liimatainen K."/>
            <person name="Lipzen A."/>
            <person name="Lukacs Z."/>
            <person name="Mihaltcheva S."/>
            <person name="Morgado L.N."/>
            <person name="Niskanen T."/>
            <person name="Noordeloos M.E."/>
            <person name="Ohm R.A."/>
            <person name="Ortiz-Santana B."/>
            <person name="Ovrebo C."/>
            <person name="Racz N."/>
            <person name="Riley R."/>
            <person name="Savchenko A."/>
            <person name="Shiryaev A."/>
            <person name="Soop K."/>
            <person name="Spirin V."/>
            <person name="Szebenyi C."/>
            <person name="Tomsovsky M."/>
            <person name="Tulloss R.E."/>
            <person name="Uehling J."/>
            <person name="Grigoriev I.V."/>
            <person name="Vagvolgyi C."/>
            <person name="Papp T."/>
            <person name="Martin F.M."/>
            <person name="Miettinen O."/>
            <person name="Hibbett D.S."/>
            <person name="Nagy L.G."/>
        </authorList>
    </citation>
    <scope>NUCLEOTIDE SEQUENCE [LARGE SCALE GENOMIC DNA]</scope>
    <source>
        <strain evidence="2 3">CBS 962.96</strain>
    </source>
</reference>
<keyword evidence="3" id="KW-1185">Reference proteome</keyword>
<dbReference type="GO" id="GO:0005634">
    <property type="term" value="C:nucleus"/>
    <property type="evidence" value="ECO:0007669"/>
    <property type="project" value="TreeGrafter"/>
</dbReference>
<dbReference type="OrthoDB" id="162969at2759"/>
<dbReference type="PANTHER" id="PTHR19303:SF73">
    <property type="entry name" value="PROTEIN PDC2"/>
    <property type="match status" value="1"/>
</dbReference>
<dbReference type="PANTHER" id="PTHR19303">
    <property type="entry name" value="TRANSPOSON"/>
    <property type="match status" value="1"/>
</dbReference>
<name>A0A4S8MPC3_DENBC</name>